<dbReference type="EMBL" id="CAJNNV010026771">
    <property type="protein sequence ID" value="CAE8618965.1"/>
    <property type="molecule type" value="Genomic_DNA"/>
</dbReference>
<evidence type="ECO:0000313" key="2">
    <source>
        <dbReference type="EMBL" id="CAE8618965.1"/>
    </source>
</evidence>
<organism evidence="2 3">
    <name type="scientific">Polarella glacialis</name>
    <name type="common">Dinoflagellate</name>
    <dbReference type="NCBI Taxonomy" id="89957"/>
    <lineage>
        <taxon>Eukaryota</taxon>
        <taxon>Sar</taxon>
        <taxon>Alveolata</taxon>
        <taxon>Dinophyceae</taxon>
        <taxon>Suessiales</taxon>
        <taxon>Suessiaceae</taxon>
        <taxon>Polarella</taxon>
    </lineage>
</organism>
<accession>A0A813FY26</accession>
<evidence type="ECO:0000313" key="3">
    <source>
        <dbReference type="Proteomes" id="UP000654075"/>
    </source>
</evidence>
<reference evidence="2" key="1">
    <citation type="submission" date="2021-02" db="EMBL/GenBank/DDBJ databases">
        <authorList>
            <person name="Dougan E. K."/>
            <person name="Rhodes N."/>
            <person name="Thang M."/>
            <person name="Chan C."/>
        </authorList>
    </citation>
    <scope>NUCLEOTIDE SEQUENCE</scope>
</reference>
<evidence type="ECO:0000256" key="1">
    <source>
        <dbReference type="SAM" id="MobiDB-lite"/>
    </source>
</evidence>
<comment type="caution">
    <text evidence="2">The sequence shown here is derived from an EMBL/GenBank/DDBJ whole genome shotgun (WGS) entry which is preliminary data.</text>
</comment>
<feature type="region of interest" description="Disordered" evidence="1">
    <location>
        <begin position="214"/>
        <end position="276"/>
    </location>
</feature>
<name>A0A813FY26_POLGL</name>
<protein>
    <submittedName>
        <fullName evidence="2">Uncharacterized protein</fullName>
    </submittedName>
</protein>
<dbReference type="Proteomes" id="UP000654075">
    <property type="component" value="Unassembled WGS sequence"/>
</dbReference>
<feature type="compositionally biased region" description="Basic and acidic residues" evidence="1">
    <location>
        <begin position="228"/>
        <end position="240"/>
    </location>
</feature>
<feature type="compositionally biased region" description="Basic residues" evidence="1">
    <location>
        <begin position="241"/>
        <end position="260"/>
    </location>
</feature>
<feature type="compositionally biased region" description="Low complexity" evidence="1">
    <location>
        <begin position="261"/>
        <end position="276"/>
    </location>
</feature>
<gene>
    <name evidence="2" type="ORF">PGLA1383_LOCUS36559</name>
</gene>
<dbReference type="AlphaFoldDB" id="A0A813FY26"/>
<sequence>MAVQGPAAALEGKFLLVQRGAEFDEVLSLATVPGFAELVCLITTADGTGWQWALLRPVVGSYVEVLGVDVQRAEPAGIVANSVNWICVPPTALDKWDPTLPVLLALLQEAKTVAAALGQQGVAGNLIMIGGPLAGPMPALPLLLPQALGGQLAQGLQAQQGANGMMAVNAVALQARVGAAVPGTAEALGFGVGPGTQPLSMDELAKAVEEVKKEISERRKSHKKKKDKKDSGSSGSEDKDKKRKKDKKTKRKKKKKKKRGASSGSSSSTDSSRSSSCSFLRWKYKGKNRTVQPEEVRKLETQKFKARGDFLTFAAKNPGALSVYFLAMSIKSSPTAGSPAPRC</sequence>
<keyword evidence="3" id="KW-1185">Reference proteome</keyword>
<proteinExistence type="predicted"/>